<organism evidence="1 2">
    <name type="scientific">Pelagibius litoralis</name>
    <dbReference type="NCBI Taxonomy" id="374515"/>
    <lineage>
        <taxon>Bacteria</taxon>
        <taxon>Pseudomonadati</taxon>
        <taxon>Pseudomonadota</taxon>
        <taxon>Alphaproteobacteria</taxon>
        <taxon>Rhodospirillales</taxon>
        <taxon>Rhodovibrionaceae</taxon>
        <taxon>Pelagibius</taxon>
    </lineage>
</organism>
<dbReference type="InterPro" id="IPR036390">
    <property type="entry name" value="WH_DNA-bd_sf"/>
</dbReference>
<name>A0A967F3P3_9PROT</name>
<accession>A0A967F3P3</accession>
<comment type="caution">
    <text evidence="1">The sequence shown here is derived from an EMBL/GenBank/DDBJ whole genome shotgun (WGS) entry which is preliminary data.</text>
</comment>
<dbReference type="Proteomes" id="UP000761264">
    <property type="component" value="Unassembled WGS sequence"/>
</dbReference>
<sequence>MTTRPDPIMMAALRAIRSLDPKATNQEIASRAGIEKTSAKSMVRLGIRSGWLKSEGGKFNRRLTLTNAGHSKLFRAENFTKPTADEKGRAKLRACLMCRAEFESTWAGERVCKPCKFTADWKAGPNEAFAVVGGRSI</sequence>
<evidence type="ECO:0000313" key="1">
    <source>
        <dbReference type="EMBL" id="NIA72295.1"/>
    </source>
</evidence>
<dbReference type="RefSeq" id="WP_167231418.1">
    <property type="nucleotide sequence ID" value="NZ_JAAQPH010000038.1"/>
</dbReference>
<keyword evidence="2" id="KW-1185">Reference proteome</keyword>
<reference evidence="1" key="1">
    <citation type="submission" date="2020-03" db="EMBL/GenBank/DDBJ databases">
        <title>Genome of Pelagibius litoralis DSM 21314T.</title>
        <authorList>
            <person name="Wang G."/>
        </authorList>
    </citation>
    <scope>NUCLEOTIDE SEQUENCE</scope>
    <source>
        <strain evidence="1">DSM 21314</strain>
    </source>
</reference>
<evidence type="ECO:0000313" key="2">
    <source>
        <dbReference type="Proteomes" id="UP000761264"/>
    </source>
</evidence>
<dbReference type="SUPFAM" id="SSF46785">
    <property type="entry name" value="Winged helix' DNA-binding domain"/>
    <property type="match status" value="1"/>
</dbReference>
<protein>
    <submittedName>
        <fullName evidence="1">Winged helix-turn-helix transcriptional regulator</fullName>
    </submittedName>
</protein>
<gene>
    <name evidence="1" type="ORF">HBA54_27265</name>
</gene>
<proteinExistence type="predicted"/>
<dbReference type="AlphaFoldDB" id="A0A967F3P3"/>
<dbReference type="EMBL" id="JAAQPH010000038">
    <property type="protein sequence ID" value="NIA72295.1"/>
    <property type="molecule type" value="Genomic_DNA"/>
</dbReference>